<dbReference type="Pfam" id="PF08387">
    <property type="entry name" value="FBD"/>
    <property type="match status" value="1"/>
</dbReference>
<evidence type="ECO:0000259" key="2">
    <source>
        <dbReference type="Pfam" id="PF08387"/>
    </source>
</evidence>
<dbReference type="Gramene" id="OPUNC09G10430.1">
    <property type="protein sequence ID" value="OPUNC09G10430.1"/>
    <property type="gene ID" value="OPUNC09G10430"/>
</dbReference>
<reference evidence="3" key="2">
    <citation type="submission" date="2018-05" db="EMBL/GenBank/DDBJ databases">
        <title>OpunRS2 (Oryza punctata Reference Sequence Version 2).</title>
        <authorList>
            <person name="Zhang J."/>
            <person name="Kudrna D."/>
            <person name="Lee S."/>
            <person name="Talag J."/>
            <person name="Welchert J."/>
            <person name="Wing R.A."/>
        </authorList>
    </citation>
    <scope>NUCLEOTIDE SEQUENCE [LARGE SCALE GENOMIC DNA]</scope>
</reference>
<dbReference type="AlphaFoldDB" id="A0A0E0M1S7"/>
<protein>
    <recommendedName>
        <fullName evidence="2">FBD domain-containing protein</fullName>
    </recommendedName>
</protein>
<evidence type="ECO:0000313" key="3">
    <source>
        <dbReference type="EnsemblPlants" id="OPUNC09G10430.1"/>
    </source>
</evidence>
<sequence length="185" mass="21003">MAETIIAVAMEAEADAMHREREGASIIDRNHPYSEDEIQHTSQGGDSSLSLNDFAKESSPSNHGYSKVLQKLGIINDLPIEIVCIIVSKLPIKDAARSYDPGTWKESDLFWQRQSRKFSSKLRTVEVEGFAGTHREVDLIRFILYTAEGVEKLVARVDEEMEEVDFSSLFFLEDEFRSIQFIVDV</sequence>
<evidence type="ECO:0000256" key="1">
    <source>
        <dbReference type="SAM" id="MobiDB-lite"/>
    </source>
</evidence>
<dbReference type="Proteomes" id="UP000026962">
    <property type="component" value="Chromosome 9"/>
</dbReference>
<keyword evidence="4" id="KW-1185">Reference proteome</keyword>
<proteinExistence type="predicted"/>
<dbReference type="HOGENOM" id="CLU_1463528_0_0_1"/>
<feature type="domain" description="FBD" evidence="2">
    <location>
        <begin position="118"/>
        <end position="148"/>
    </location>
</feature>
<feature type="compositionally biased region" description="Polar residues" evidence="1">
    <location>
        <begin position="40"/>
        <end position="51"/>
    </location>
</feature>
<accession>A0A0E0M1S7</accession>
<evidence type="ECO:0000313" key="4">
    <source>
        <dbReference type="Proteomes" id="UP000026962"/>
    </source>
</evidence>
<dbReference type="EnsemblPlants" id="OPUNC09G10430.1">
    <property type="protein sequence ID" value="OPUNC09G10430.1"/>
    <property type="gene ID" value="OPUNC09G10430"/>
</dbReference>
<feature type="region of interest" description="Disordered" evidence="1">
    <location>
        <begin position="36"/>
        <end position="56"/>
    </location>
</feature>
<dbReference type="InterPro" id="IPR006566">
    <property type="entry name" value="FBD"/>
</dbReference>
<name>A0A0E0M1S7_ORYPU</name>
<reference evidence="3" key="1">
    <citation type="submission" date="2015-04" db="UniProtKB">
        <authorList>
            <consortium name="EnsemblPlants"/>
        </authorList>
    </citation>
    <scope>IDENTIFICATION</scope>
</reference>
<organism evidence="3">
    <name type="scientific">Oryza punctata</name>
    <name type="common">Red rice</name>
    <dbReference type="NCBI Taxonomy" id="4537"/>
    <lineage>
        <taxon>Eukaryota</taxon>
        <taxon>Viridiplantae</taxon>
        <taxon>Streptophyta</taxon>
        <taxon>Embryophyta</taxon>
        <taxon>Tracheophyta</taxon>
        <taxon>Spermatophyta</taxon>
        <taxon>Magnoliopsida</taxon>
        <taxon>Liliopsida</taxon>
        <taxon>Poales</taxon>
        <taxon>Poaceae</taxon>
        <taxon>BOP clade</taxon>
        <taxon>Oryzoideae</taxon>
        <taxon>Oryzeae</taxon>
        <taxon>Oryzinae</taxon>
        <taxon>Oryza</taxon>
    </lineage>
</organism>